<name>A0A5B7G017_PORTR</name>
<gene>
    <name evidence="2" type="ORF">E2C01_044432</name>
</gene>
<protein>
    <submittedName>
        <fullName evidence="2">Uncharacterized protein</fullName>
    </submittedName>
</protein>
<feature type="compositionally biased region" description="Low complexity" evidence="1">
    <location>
        <begin position="33"/>
        <end position="48"/>
    </location>
</feature>
<accession>A0A5B7G017</accession>
<feature type="region of interest" description="Disordered" evidence="1">
    <location>
        <begin position="27"/>
        <end position="57"/>
    </location>
</feature>
<reference evidence="2 3" key="1">
    <citation type="submission" date="2019-05" db="EMBL/GenBank/DDBJ databases">
        <title>Another draft genome of Portunus trituberculatus and its Hox gene families provides insights of decapod evolution.</title>
        <authorList>
            <person name="Jeong J.-H."/>
            <person name="Song I."/>
            <person name="Kim S."/>
            <person name="Choi T."/>
            <person name="Kim D."/>
            <person name="Ryu S."/>
            <person name="Kim W."/>
        </authorList>
    </citation>
    <scope>NUCLEOTIDE SEQUENCE [LARGE SCALE GENOMIC DNA]</scope>
    <source>
        <tissue evidence="2">Muscle</tissue>
    </source>
</reference>
<proteinExistence type="predicted"/>
<evidence type="ECO:0000313" key="3">
    <source>
        <dbReference type="Proteomes" id="UP000324222"/>
    </source>
</evidence>
<keyword evidence="3" id="KW-1185">Reference proteome</keyword>
<dbReference type="AlphaFoldDB" id="A0A5B7G017"/>
<dbReference type="EMBL" id="VSRR010009615">
    <property type="protein sequence ID" value="MPC50603.1"/>
    <property type="molecule type" value="Genomic_DNA"/>
</dbReference>
<evidence type="ECO:0000256" key="1">
    <source>
        <dbReference type="SAM" id="MobiDB-lite"/>
    </source>
</evidence>
<dbReference type="Proteomes" id="UP000324222">
    <property type="component" value="Unassembled WGS sequence"/>
</dbReference>
<comment type="caution">
    <text evidence="2">The sequence shown here is derived from an EMBL/GenBank/DDBJ whole genome shotgun (WGS) entry which is preliminary data.</text>
</comment>
<evidence type="ECO:0000313" key="2">
    <source>
        <dbReference type="EMBL" id="MPC50603.1"/>
    </source>
</evidence>
<sequence>MASEPLVPSIEDRINFFEELEKLKKGVSAPSCQEQEQQQVHGQEVPEGAPASPGNSTSCVPQLTWCDLEGYRGHNCHHSQFEKMANM</sequence>
<organism evidence="2 3">
    <name type="scientific">Portunus trituberculatus</name>
    <name type="common">Swimming crab</name>
    <name type="synonym">Neptunus trituberculatus</name>
    <dbReference type="NCBI Taxonomy" id="210409"/>
    <lineage>
        <taxon>Eukaryota</taxon>
        <taxon>Metazoa</taxon>
        <taxon>Ecdysozoa</taxon>
        <taxon>Arthropoda</taxon>
        <taxon>Crustacea</taxon>
        <taxon>Multicrustacea</taxon>
        <taxon>Malacostraca</taxon>
        <taxon>Eumalacostraca</taxon>
        <taxon>Eucarida</taxon>
        <taxon>Decapoda</taxon>
        <taxon>Pleocyemata</taxon>
        <taxon>Brachyura</taxon>
        <taxon>Eubrachyura</taxon>
        <taxon>Portunoidea</taxon>
        <taxon>Portunidae</taxon>
        <taxon>Portuninae</taxon>
        <taxon>Portunus</taxon>
    </lineage>
</organism>